<reference evidence="2 3" key="1">
    <citation type="submission" date="2019-06" db="EMBL/GenBank/DDBJ databases">
        <title>Amycolatopsis alkalitolerans sp. nov., isolated from Gastrodia elata Blume.</title>
        <authorList>
            <person name="Narsing Rao M.P."/>
            <person name="Li W.J."/>
        </authorList>
    </citation>
    <scope>NUCLEOTIDE SEQUENCE [LARGE SCALE GENOMIC DNA]</scope>
    <source>
        <strain evidence="2 3">SYSUP0005</strain>
    </source>
</reference>
<protein>
    <submittedName>
        <fullName evidence="2">Nuclear transport factor 2 family protein</fullName>
    </submittedName>
</protein>
<dbReference type="Pfam" id="PF13577">
    <property type="entry name" value="SnoaL_4"/>
    <property type="match status" value="1"/>
</dbReference>
<feature type="domain" description="SnoaL-like" evidence="1">
    <location>
        <begin position="58"/>
        <end position="201"/>
    </location>
</feature>
<gene>
    <name evidence="2" type="ORF">FG385_16725</name>
</gene>
<dbReference type="InterPro" id="IPR037401">
    <property type="entry name" value="SnoaL-like"/>
</dbReference>
<dbReference type="InterPro" id="IPR032710">
    <property type="entry name" value="NTF2-like_dom_sf"/>
</dbReference>
<organism evidence="2 3">
    <name type="scientific">Amycolatopsis alkalitolerans</name>
    <dbReference type="NCBI Taxonomy" id="2547244"/>
    <lineage>
        <taxon>Bacteria</taxon>
        <taxon>Bacillati</taxon>
        <taxon>Actinomycetota</taxon>
        <taxon>Actinomycetes</taxon>
        <taxon>Pseudonocardiales</taxon>
        <taxon>Pseudonocardiaceae</taxon>
        <taxon>Amycolatopsis</taxon>
    </lineage>
</organism>
<dbReference type="AlphaFoldDB" id="A0A5C4M1T0"/>
<comment type="caution">
    <text evidence="2">The sequence shown here is derived from an EMBL/GenBank/DDBJ whole genome shotgun (WGS) entry which is preliminary data.</text>
</comment>
<dbReference type="EMBL" id="VDFW01000013">
    <property type="protein sequence ID" value="TNC24884.1"/>
    <property type="molecule type" value="Genomic_DNA"/>
</dbReference>
<evidence type="ECO:0000259" key="1">
    <source>
        <dbReference type="Pfam" id="PF13577"/>
    </source>
</evidence>
<keyword evidence="3" id="KW-1185">Reference proteome</keyword>
<dbReference type="Gene3D" id="3.10.450.50">
    <property type="match status" value="1"/>
</dbReference>
<sequence length="263" mass="29695">MAAGPCGLPHSGTTSGAACLSGRPALLFEVRWHRIEGDPVSSTEELAKTVAELADRVRSLEAAAEIRALHHKYGYYLDKCLYEEVVDLYSADGEVVFIGGVYRGRAGVERLYLGRFRQRFTRGHNGPVRGFLLDHIMMQDVVTVAPDGRTAKARIRTLMQAGVHESAPELRERVSFEQWWEGGVYENEYVLEGGVWKIKRLGYHPFWHADYELGWARTAPMSHLIPKKTYPEDPLGPDELIEGFEFFPGTDVVPFHYPHPTRP</sequence>
<evidence type="ECO:0000313" key="2">
    <source>
        <dbReference type="EMBL" id="TNC24884.1"/>
    </source>
</evidence>
<proteinExistence type="predicted"/>
<dbReference type="Proteomes" id="UP000305546">
    <property type="component" value="Unassembled WGS sequence"/>
</dbReference>
<evidence type="ECO:0000313" key="3">
    <source>
        <dbReference type="Proteomes" id="UP000305546"/>
    </source>
</evidence>
<accession>A0A5C4M1T0</accession>
<dbReference type="SUPFAM" id="SSF54427">
    <property type="entry name" value="NTF2-like"/>
    <property type="match status" value="1"/>
</dbReference>
<name>A0A5C4M1T0_9PSEU</name>